<sequence length="715" mass="82667">MMKEEVLSLANPKYNRKTSEERKQEIQAISEKALQQIEKYTKSVEDVLEYADFMSRFHSYSANNLALIQQQFEGAEAVASFKDWKDKGYSVQNGEKGIQILSYAPVTLFKDANGEMKQLLQATQQEKKMIKDGQIPTRKIANFKVGHVFDISQTNAPIEDLPKIFPNKQFNFQIEEGRNTEHLRKGIEAVSKELKIDIRDMRLSELGVTELGVSKGAFVQGKDGKEIVMNSRNTETQALATSIHELAHAKLHIKGGEYDNMERATKEFQAELTSYIVCKHFGMDTSEKAIPYIATWTQNGEKIEDKQKALEGVHKTAKEFIEIMDTVISEEKEKEMQVANEQEVKPQFNDRQLHYMSNILIADEASLRKNINIDPWSENFYENLSNGTVERTQAVEKHLNQDEINQVMQEVNVYRNEIDAKEELTSTNLYDLVRGKDIPKFKELKDQIKDWQEDSKDINPIPGIEEQIFRDKLEYDRIDTTYYKDDNDRKALTKLQTRIELNSIKVQESELANATNGEYSKIADQEIKQEEVKCELTGKAIPDDNIYFKTHDGKSLSEEVKMLMYTDEEWTKSTRNGNYQSFNFYSIHLSNSEMTSMEPEPRIDNKNVYYFYDGQSKPVKLGTVSDIVSNAQNQESIDHFSLDKEFIRDLAFSKNEPKEDFNEKMQKHNVLKNPKLKDFQQVNERLGLGKDHNLLDIKNEAGRKAQMALRMGMQR</sequence>
<feature type="domain" description="N-terminal" evidence="2">
    <location>
        <begin position="24"/>
        <end position="138"/>
    </location>
</feature>
<reference evidence="3 4" key="1">
    <citation type="submission" date="2019-01" db="EMBL/GenBank/DDBJ databases">
        <title>Bacillus sp. M5HDSG1-1, whole genome shotgun sequence.</title>
        <authorList>
            <person name="Tuo L."/>
        </authorList>
    </citation>
    <scope>NUCLEOTIDE SEQUENCE [LARGE SCALE GENOMIC DNA]</scope>
    <source>
        <strain evidence="3 4">M5HDSG1-1</strain>
    </source>
</reference>
<name>A0A437K421_9BACI</name>
<evidence type="ECO:0000313" key="4">
    <source>
        <dbReference type="Proteomes" id="UP000288024"/>
    </source>
</evidence>
<gene>
    <name evidence="3" type="ORF">EM808_25765</name>
</gene>
<comment type="caution">
    <text evidence="3">The sequence shown here is derived from an EMBL/GenBank/DDBJ whole genome shotgun (WGS) entry which is preliminary data.</text>
</comment>
<dbReference type="InterPro" id="IPR013610">
    <property type="entry name" value="ArdC_N"/>
</dbReference>
<keyword evidence="4" id="KW-1185">Reference proteome</keyword>
<evidence type="ECO:0000313" key="3">
    <source>
        <dbReference type="EMBL" id="RVT57014.1"/>
    </source>
</evidence>
<evidence type="ECO:0000259" key="2">
    <source>
        <dbReference type="Pfam" id="PF08401"/>
    </source>
</evidence>
<dbReference type="Proteomes" id="UP000288024">
    <property type="component" value="Unassembled WGS sequence"/>
</dbReference>
<dbReference type="Pfam" id="PF08401">
    <property type="entry name" value="ArdcN"/>
    <property type="match status" value="1"/>
</dbReference>
<evidence type="ECO:0000256" key="1">
    <source>
        <dbReference type="SAM" id="MobiDB-lite"/>
    </source>
</evidence>
<proteinExistence type="predicted"/>
<dbReference type="RefSeq" id="WP_164849801.1">
    <property type="nucleotide sequence ID" value="NZ_RZTZ01000020.1"/>
</dbReference>
<dbReference type="AlphaFoldDB" id="A0A437K421"/>
<organism evidence="3 4">
    <name type="scientific">Niallia taxi</name>
    <dbReference type="NCBI Taxonomy" id="2499688"/>
    <lineage>
        <taxon>Bacteria</taxon>
        <taxon>Bacillati</taxon>
        <taxon>Bacillota</taxon>
        <taxon>Bacilli</taxon>
        <taxon>Bacillales</taxon>
        <taxon>Bacillaceae</taxon>
        <taxon>Niallia</taxon>
    </lineage>
</organism>
<dbReference type="EMBL" id="RZTZ01000020">
    <property type="protein sequence ID" value="RVT57014.1"/>
    <property type="molecule type" value="Genomic_DNA"/>
</dbReference>
<dbReference type="GO" id="GO:0003697">
    <property type="term" value="F:single-stranded DNA binding"/>
    <property type="evidence" value="ECO:0007669"/>
    <property type="project" value="InterPro"/>
</dbReference>
<feature type="region of interest" description="Disordered" evidence="1">
    <location>
        <begin position="1"/>
        <end position="21"/>
    </location>
</feature>
<protein>
    <recommendedName>
        <fullName evidence="2">N-terminal domain-containing protein</fullName>
    </recommendedName>
</protein>
<accession>A0A437K421</accession>